<evidence type="ECO:0000256" key="3">
    <source>
        <dbReference type="ARBA" id="ARBA00022723"/>
    </source>
</evidence>
<feature type="compositionally biased region" description="Basic and acidic residues" evidence="9">
    <location>
        <begin position="503"/>
        <end position="516"/>
    </location>
</feature>
<evidence type="ECO:0000313" key="10">
    <source>
        <dbReference type="EMBL" id="SPO06195.1"/>
    </source>
</evidence>
<dbReference type="Pfam" id="PF07519">
    <property type="entry name" value="Tannase"/>
    <property type="match status" value="1"/>
</dbReference>
<protein>
    <recommendedName>
        <fullName evidence="8">Carboxylic ester hydrolase</fullName>
        <ecNumber evidence="8">3.1.1.-</ecNumber>
    </recommendedName>
</protein>
<organism evidence="10 11">
    <name type="scientific">Cephalotrichum gorgonifer</name>
    <dbReference type="NCBI Taxonomy" id="2041049"/>
    <lineage>
        <taxon>Eukaryota</taxon>
        <taxon>Fungi</taxon>
        <taxon>Dikarya</taxon>
        <taxon>Ascomycota</taxon>
        <taxon>Pezizomycotina</taxon>
        <taxon>Sordariomycetes</taxon>
        <taxon>Hypocreomycetidae</taxon>
        <taxon>Microascales</taxon>
        <taxon>Microascaceae</taxon>
        <taxon>Cephalotrichum</taxon>
    </lineage>
</organism>
<dbReference type="EMBL" id="ONZQ02000015">
    <property type="protein sequence ID" value="SPO06195.1"/>
    <property type="molecule type" value="Genomic_DNA"/>
</dbReference>
<evidence type="ECO:0000256" key="1">
    <source>
        <dbReference type="ARBA" id="ARBA00006249"/>
    </source>
</evidence>
<evidence type="ECO:0000313" key="11">
    <source>
        <dbReference type="Proteomes" id="UP001187682"/>
    </source>
</evidence>
<keyword evidence="2" id="KW-0719">Serine esterase</keyword>
<evidence type="ECO:0000256" key="5">
    <source>
        <dbReference type="ARBA" id="ARBA00022801"/>
    </source>
</evidence>
<dbReference type="SUPFAM" id="SSF53474">
    <property type="entry name" value="alpha/beta-Hydrolases"/>
    <property type="match status" value="1"/>
</dbReference>
<dbReference type="Gene3D" id="3.40.50.1820">
    <property type="entry name" value="alpha/beta hydrolase"/>
    <property type="match status" value="1"/>
</dbReference>
<keyword evidence="3" id="KW-0479">Metal-binding</keyword>
<evidence type="ECO:0000256" key="6">
    <source>
        <dbReference type="ARBA" id="ARBA00022837"/>
    </source>
</evidence>
<keyword evidence="6" id="KW-0106">Calcium</keyword>
<evidence type="ECO:0000256" key="2">
    <source>
        <dbReference type="ARBA" id="ARBA00022487"/>
    </source>
</evidence>
<dbReference type="EC" id="3.1.1.-" evidence="8"/>
<dbReference type="InterPro" id="IPR029058">
    <property type="entry name" value="AB_hydrolase_fold"/>
</dbReference>
<evidence type="ECO:0000256" key="8">
    <source>
        <dbReference type="RuleBase" id="RU361238"/>
    </source>
</evidence>
<comment type="caution">
    <text evidence="10">The sequence shown here is derived from an EMBL/GenBank/DDBJ whole genome shotgun (WGS) entry which is preliminary data.</text>
</comment>
<keyword evidence="7" id="KW-1015">Disulfide bond</keyword>
<feature type="chain" id="PRO_5041769875" description="Carboxylic ester hydrolase" evidence="8">
    <location>
        <begin position="23"/>
        <end position="516"/>
    </location>
</feature>
<evidence type="ECO:0000256" key="7">
    <source>
        <dbReference type="ARBA" id="ARBA00023157"/>
    </source>
</evidence>
<dbReference type="PANTHER" id="PTHR33938:SF8">
    <property type="entry name" value="CARBOXYLIC ESTER HYDROLASE"/>
    <property type="match status" value="1"/>
</dbReference>
<dbReference type="Proteomes" id="UP001187682">
    <property type="component" value="Unassembled WGS sequence"/>
</dbReference>
<gene>
    <name evidence="10" type="ORF">DNG_08884</name>
</gene>
<feature type="region of interest" description="Disordered" evidence="9">
    <location>
        <begin position="495"/>
        <end position="516"/>
    </location>
</feature>
<keyword evidence="4 8" id="KW-0732">Signal</keyword>
<accession>A0AAE8SYS1</accession>
<proteinExistence type="inferred from homology"/>
<name>A0AAE8SYS1_9PEZI</name>
<dbReference type="GO" id="GO:0030600">
    <property type="term" value="F:feruloyl esterase activity"/>
    <property type="evidence" value="ECO:0007669"/>
    <property type="project" value="UniProtKB-ARBA"/>
</dbReference>
<sequence length="516" mass="55858">MVSLWRWSAGLAVLAFRGIGQAAYQGGSPVISCDSIPEPTVPGAEILLMTRDLRLEWKGLVYDPSTGNFTLSPPLSVCTVNVTLTHPGAGDEVNVWVWLPTNGWNGRFQGVGGGGWQAGTYGFSSLGLSALQGYAAASTDGSNLFRQDGLDQAFLHELAVVGKAVTASFYGASSFRSYWNGCSQGGRQGFMIAQRYPDDFDGIMANAPALSWPNLALALAWGRHVLRVLDWRPSMCVMQAFKLRSTEACDALDGVKDGVISDPSACRFDPTDLVGQKVDCGLEGKKKVTRKDAQVAAMIRAGPKSTEGISLWDGYDWGTDYIGLLPAELSGVPDSIDLLTAVWIQYFLEKDPDFDLSHLTTVEQFTDLFASAYGEWGGLIGTDLPDLSRFRDAGGKLMSWHGTADELIPANNSIRYRKQVEGVMGGGGLVDDFYKFYVAPGAGHCSGGPGAHPQDFMKKLEAWVEENERPDVLGGKMKNLEGKDVERIICPFPSLARYDGTSDPDKASSYECEKSY</sequence>
<dbReference type="GO" id="GO:0046872">
    <property type="term" value="F:metal ion binding"/>
    <property type="evidence" value="ECO:0007669"/>
    <property type="project" value="UniProtKB-KW"/>
</dbReference>
<dbReference type="PANTHER" id="PTHR33938">
    <property type="entry name" value="FERULOYL ESTERASE B-RELATED"/>
    <property type="match status" value="1"/>
</dbReference>
<keyword evidence="11" id="KW-1185">Reference proteome</keyword>
<dbReference type="AlphaFoldDB" id="A0AAE8SYS1"/>
<comment type="similarity">
    <text evidence="1 8">Belongs to the tannase family.</text>
</comment>
<keyword evidence="5 8" id="KW-0378">Hydrolase</keyword>
<reference evidence="10" key="1">
    <citation type="submission" date="2018-03" db="EMBL/GenBank/DDBJ databases">
        <authorList>
            <person name="Guldener U."/>
        </authorList>
    </citation>
    <scope>NUCLEOTIDE SEQUENCE</scope>
</reference>
<evidence type="ECO:0000256" key="9">
    <source>
        <dbReference type="SAM" id="MobiDB-lite"/>
    </source>
</evidence>
<feature type="signal peptide" evidence="8">
    <location>
        <begin position="1"/>
        <end position="22"/>
    </location>
</feature>
<dbReference type="InterPro" id="IPR011118">
    <property type="entry name" value="Tannase/feruloyl_esterase"/>
</dbReference>
<evidence type="ECO:0000256" key="4">
    <source>
        <dbReference type="ARBA" id="ARBA00022729"/>
    </source>
</evidence>